<evidence type="ECO:0008006" key="3">
    <source>
        <dbReference type="Google" id="ProtNLM"/>
    </source>
</evidence>
<comment type="caution">
    <text evidence="1">The sequence shown here is derived from an EMBL/GenBank/DDBJ whole genome shotgun (WGS) entry which is preliminary data.</text>
</comment>
<dbReference type="Proteomes" id="UP000535838">
    <property type="component" value="Unassembled WGS sequence"/>
</dbReference>
<gene>
    <name evidence="1" type="ORF">H7B67_16220</name>
</gene>
<proteinExistence type="predicted"/>
<keyword evidence="2" id="KW-1185">Reference proteome</keyword>
<protein>
    <recommendedName>
        <fullName evidence="3">Exosporium protein C</fullName>
    </recommendedName>
</protein>
<reference evidence="1 2" key="1">
    <citation type="submission" date="2020-08" db="EMBL/GenBank/DDBJ databases">
        <title>Cohnella phylogeny.</title>
        <authorList>
            <person name="Dunlap C."/>
        </authorList>
    </citation>
    <scope>NUCLEOTIDE SEQUENCE [LARGE SCALE GENOMIC DNA]</scope>
    <source>
        <strain evidence="1 2">DSM 25241</strain>
    </source>
</reference>
<dbReference type="EMBL" id="JACJVQ010000014">
    <property type="protein sequence ID" value="MBB6635666.1"/>
    <property type="molecule type" value="Genomic_DNA"/>
</dbReference>
<evidence type="ECO:0000313" key="1">
    <source>
        <dbReference type="EMBL" id="MBB6635666.1"/>
    </source>
</evidence>
<sequence>MVMITDFNSSIPTSASGGVVRPVPASPAAITLASFGLAVIQPNTDVALTATVGWRNVLGTPVLLFRIFRGTGVIYSARVSTVAVLEQGTTTFHMVDVNVPQGYYGYSITVEAESSLPLLNNAEIVGPIVMSGTALV</sequence>
<organism evidence="1 2">
    <name type="scientific">Cohnella thailandensis</name>
    <dbReference type="NCBI Taxonomy" id="557557"/>
    <lineage>
        <taxon>Bacteria</taxon>
        <taxon>Bacillati</taxon>
        <taxon>Bacillota</taxon>
        <taxon>Bacilli</taxon>
        <taxon>Bacillales</taxon>
        <taxon>Paenibacillaceae</taxon>
        <taxon>Cohnella</taxon>
    </lineage>
</organism>
<accession>A0A841SYH0</accession>
<name>A0A841SYH0_9BACL</name>
<evidence type="ECO:0000313" key="2">
    <source>
        <dbReference type="Proteomes" id="UP000535838"/>
    </source>
</evidence>
<dbReference type="AlphaFoldDB" id="A0A841SYH0"/>
<dbReference type="RefSeq" id="WP_185120906.1">
    <property type="nucleotide sequence ID" value="NZ_JACJVQ010000014.1"/>
</dbReference>